<dbReference type="Pfam" id="PF07762">
    <property type="entry name" value="DUF1618"/>
    <property type="match status" value="1"/>
</dbReference>
<dbReference type="PANTHER" id="PTHR33074:SF98">
    <property type="entry name" value="C2H2-TYPE DOMAIN-CONTAINING PROTEIN"/>
    <property type="match status" value="1"/>
</dbReference>
<dbReference type="KEGG" id="bdi:100826907"/>
<name>A0A0Q3J3S7_BRADI</name>
<evidence type="ECO:0000259" key="2">
    <source>
        <dbReference type="Pfam" id="PF07762"/>
    </source>
</evidence>
<evidence type="ECO:0000256" key="1">
    <source>
        <dbReference type="SAM" id="MobiDB-lite"/>
    </source>
</evidence>
<dbReference type="GeneID" id="100826907"/>
<sequence length="443" mass="48969">MRPHSDSDVDDVEMEDFAEEDESEDYIQDEAIMPASLRPPAHGQTEDPWGGFVLLDLTAYMADRRNATTATCKMRDGKGVIHVTFCTAGPPLVSYFCVHCTGGLKLSELALEPEIIATEGSLVLLRVALGEVMNSMEPDISEYFIYRAGAEGPSLTQLPHPGPIVLPQHPHVAIVRYCRKPRHDCSHCNYTIASLYRGADGPPESFYLCLYRSDTMTWSRETIPDKEVPNSCLFTSKTITIGGKRGTVGWVDLLQGIVFCDVLADTRQHTLHYVPIPSLLAEREDLSCPAADIAVVNGFISYIEMKVRVVPGSCSRYGAYTSDGWVAVKWTMKITDSLSDPWHLDCQLDSSEISDALPKLLVDADTPQPTLQTLHIGQPTLSLLENGVVYFLAKIDHRDQDRKAWVLAVDMETNKIQGVDEFGAERTLGLGPTFIASRVSAYL</sequence>
<dbReference type="Proteomes" id="UP000008810">
    <property type="component" value="Chromosome 1"/>
</dbReference>
<evidence type="ECO:0000313" key="3">
    <source>
        <dbReference type="EMBL" id="KQK12627.2"/>
    </source>
</evidence>
<reference evidence="4" key="3">
    <citation type="submission" date="2018-08" db="UniProtKB">
        <authorList>
            <consortium name="EnsemblPlants"/>
        </authorList>
    </citation>
    <scope>IDENTIFICATION</scope>
    <source>
        <strain evidence="4">cv. Bd21</strain>
    </source>
</reference>
<protein>
    <recommendedName>
        <fullName evidence="2">DUF1618 domain-containing protein</fullName>
    </recommendedName>
</protein>
<gene>
    <name evidence="4" type="primary">LOC100826907</name>
    <name evidence="3" type="ORF">BRADI_1g04963v3</name>
</gene>
<dbReference type="Gramene" id="KQK12627">
    <property type="protein sequence ID" value="KQK12627"/>
    <property type="gene ID" value="BRADI_1g04963v3"/>
</dbReference>
<evidence type="ECO:0000313" key="5">
    <source>
        <dbReference type="Proteomes" id="UP000008810"/>
    </source>
</evidence>
<feature type="region of interest" description="Disordered" evidence="1">
    <location>
        <begin position="1"/>
        <end position="24"/>
    </location>
</feature>
<dbReference type="AlphaFoldDB" id="A0A0Q3J3S7"/>
<dbReference type="OrthoDB" id="681064at2759"/>
<organism evidence="3">
    <name type="scientific">Brachypodium distachyon</name>
    <name type="common">Purple false brome</name>
    <name type="synonym">Trachynia distachya</name>
    <dbReference type="NCBI Taxonomy" id="15368"/>
    <lineage>
        <taxon>Eukaryota</taxon>
        <taxon>Viridiplantae</taxon>
        <taxon>Streptophyta</taxon>
        <taxon>Embryophyta</taxon>
        <taxon>Tracheophyta</taxon>
        <taxon>Spermatophyta</taxon>
        <taxon>Magnoliopsida</taxon>
        <taxon>Liliopsida</taxon>
        <taxon>Poales</taxon>
        <taxon>Poaceae</taxon>
        <taxon>BOP clade</taxon>
        <taxon>Pooideae</taxon>
        <taxon>Stipodae</taxon>
        <taxon>Brachypodieae</taxon>
        <taxon>Brachypodium</taxon>
    </lineage>
</organism>
<reference evidence="3" key="2">
    <citation type="submission" date="2017-06" db="EMBL/GenBank/DDBJ databases">
        <title>WGS assembly of Brachypodium distachyon.</title>
        <authorList>
            <consortium name="The International Brachypodium Initiative"/>
            <person name="Lucas S."/>
            <person name="Harmon-Smith M."/>
            <person name="Lail K."/>
            <person name="Tice H."/>
            <person name="Grimwood J."/>
            <person name="Bruce D."/>
            <person name="Barry K."/>
            <person name="Shu S."/>
            <person name="Lindquist E."/>
            <person name="Wang M."/>
            <person name="Pitluck S."/>
            <person name="Vogel J.P."/>
            <person name="Garvin D.F."/>
            <person name="Mockler T.C."/>
            <person name="Schmutz J."/>
            <person name="Rokhsar D."/>
            <person name="Bevan M.W."/>
        </authorList>
    </citation>
    <scope>NUCLEOTIDE SEQUENCE</scope>
    <source>
        <strain evidence="3">Bd21</strain>
    </source>
</reference>
<dbReference type="RefSeq" id="XP_003559281.1">
    <property type="nucleotide sequence ID" value="XM_003559233.3"/>
</dbReference>
<accession>A0A0Q3J3S7</accession>
<dbReference type="InterPro" id="IPR011676">
    <property type="entry name" value="DUF1618"/>
</dbReference>
<reference evidence="3 4" key="1">
    <citation type="journal article" date="2010" name="Nature">
        <title>Genome sequencing and analysis of the model grass Brachypodium distachyon.</title>
        <authorList>
            <consortium name="International Brachypodium Initiative"/>
        </authorList>
    </citation>
    <scope>NUCLEOTIDE SEQUENCE [LARGE SCALE GENOMIC DNA]</scope>
    <source>
        <strain evidence="3">Bd21</strain>
        <strain evidence="4">cv. Bd21</strain>
    </source>
</reference>
<feature type="compositionally biased region" description="Acidic residues" evidence="1">
    <location>
        <begin position="8"/>
        <end position="24"/>
    </location>
</feature>
<dbReference type="EMBL" id="CM000880">
    <property type="protein sequence ID" value="KQK12627.2"/>
    <property type="molecule type" value="Genomic_DNA"/>
</dbReference>
<keyword evidence="5" id="KW-1185">Reference proteome</keyword>
<feature type="domain" description="DUF1618" evidence="2">
    <location>
        <begin position="250"/>
        <end position="390"/>
    </location>
</feature>
<evidence type="ECO:0000313" key="4">
    <source>
        <dbReference type="EnsemblPlants" id="KQK12627"/>
    </source>
</evidence>
<dbReference type="EnsemblPlants" id="KQK12627">
    <property type="protein sequence ID" value="KQK12627"/>
    <property type="gene ID" value="BRADI_1g04963v3"/>
</dbReference>
<proteinExistence type="predicted"/>
<dbReference type="PANTHER" id="PTHR33074">
    <property type="entry name" value="EXPRESSED PROTEIN-RELATED"/>
    <property type="match status" value="1"/>
</dbReference>